<dbReference type="GO" id="GO:0005737">
    <property type="term" value="C:cytoplasm"/>
    <property type="evidence" value="ECO:0007669"/>
    <property type="project" value="TreeGrafter"/>
</dbReference>
<reference evidence="4" key="1">
    <citation type="submission" date="2021-11" db="EMBL/GenBank/DDBJ databases">
        <authorList>
            <person name="Herlambang A."/>
            <person name="Guo Y."/>
            <person name="Takashima Y."/>
            <person name="Nishizawa T."/>
        </authorList>
    </citation>
    <scope>NUCLEOTIDE SEQUENCE</scope>
    <source>
        <strain evidence="4">E1425</strain>
    </source>
</reference>
<dbReference type="InterPro" id="IPR011009">
    <property type="entry name" value="Kinase-like_dom_sf"/>
</dbReference>
<evidence type="ECO:0000313" key="4">
    <source>
        <dbReference type="EMBL" id="GJJ70149.1"/>
    </source>
</evidence>
<dbReference type="GO" id="GO:0004305">
    <property type="term" value="F:ethanolamine kinase activity"/>
    <property type="evidence" value="ECO:0007669"/>
    <property type="project" value="UniProtKB-EC"/>
</dbReference>
<dbReference type="PANTHER" id="PTHR22603">
    <property type="entry name" value="CHOLINE/ETHANOALAMINE KINASE"/>
    <property type="match status" value="1"/>
</dbReference>
<accession>A0A9P3LTQ4</accession>
<dbReference type="AlphaFoldDB" id="A0A9P3LTQ4"/>
<evidence type="ECO:0000256" key="3">
    <source>
        <dbReference type="ARBA" id="ARBA00038874"/>
    </source>
</evidence>
<evidence type="ECO:0000256" key="1">
    <source>
        <dbReference type="ARBA" id="ARBA00037883"/>
    </source>
</evidence>
<keyword evidence="5" id="KW-1185">Reference proteome</keyword>
<protein>
    <recommendedName>
        <fullName evidence="3">ethanolamine kinase</fullName>
        <ecNumber evidence="3">2.7.1.82</ecNumber>
    </recommendedName>
</protein>
<dbReference type="Gene3D" id="3.90.1200.10">
    <property type="match status" value="1"/>
</dbReference>
<gene>
    <name evidence="4" type="ORF">EMPS_02498</name>
</gene>
<dbReference type="EMBL" id="BQFW01000003">
    <property type="protein sequence ID" value="GJJ70149.1"/>
    <property type="molecule type" value="Genomic_DNA"/>
</dbReference>
<dbReference type="EC" id="2.7.1.82" evidence="3"/>
<sequence length="362" mass="42014">MLATHITNPTEAQVDEYIHNAVPTLDLTVHHDDLFNGAATVMTALFPEWNTSDISFLQFKDGITNKLICCTHNPTGTQVLVRAYGKKSEVIIDRKQEIMNMVILSELGLCPPLFGKFRNGLAYGCIPGKVFKVADMRDPHMMELVAKKVAIWHSTVTIPGERSSKLFKTIHKWIHEVPEAYTKPDVQEIFAKNFDMKQIYSELAMLEDHLLRLNSPVVFCHNDLLYGNLIYDEVKDDAFFIDYEYGSYSFRAFDIANHFNEMCGFECEYENYPSRPVQLKWLRTYLETAASQTEEESKAMVTDEDVEQLYREVNKFALASHFYWGVWALVQAQLSDIDFDYMPYAVLRFNEYFKRRDEFFAL</sequence>
<dbReference type="OrthoDB" id="10267235at2759"/>
<dbReference type="SUPFAM" id="SSF56112">
    <property type="entry name" value="Protein kinase-like (PK-like)"/>
    <property type="match status" value="1"/>
</dbReference>
<dbReference type="Pfam" id="PF01633">
    <property type="entry name" value="Choline_kinase"/>
    <property type="match status" value="1"/>
</dbReference>
<comment type="similarity">
    <text evidence="2">Belongs to the choline/ethanolamine kinase family.</text>
</comment>
<organism evidence="4 5">
    <name type="scientific">Entomortierella parvispora</name>
    <dbReference type="NCBI Taxonomy" id="205924"/>
    <lineage>
        <taxon>Eukaryota</taxon>
        <taxon>Fungi</taxon>
        <taxon>Fungi incertae sedis</taxon>
        <taxon>Mucoromycota</taxon>
        <taxon>Mortierellomycotina</taxon>
        <taxon>Mortierellomycetes</taxon>
        <taxon>Mortierellales</taxon>
        <taxon>Mortierellaceae</taxon>
        <taxon>Entomortierella</taxon>
    </lineage>
</organism>
<evidence type="ECO:0000313" key="5">
    <source>
        <dbReference type="Proteomes" id="UP000827284"/>
    </source>
</evidence>
<dbReference type="PANTHER" id="PTHR22603:SF66">
    <property type="entry name" value="ETHANOLAMINE KINASE"/>
    <property type="match status" value="1"/>
</dbReference>
<proteinExistence type="inferred from homology"/>
<comment type="pathway">
    <text evidence="1">Phospholipid metabolism; phosphatidylethanolamine biosynthesis; phosphatidylethanolamine from ethanolamine: step 1/3.</text>
</comment>
<keyword evidence="4" id="KW-0808">Transferase</keyword>
<evidence type="ECO:0000256" key="2">
    <source>
        <dbReference type="ARBA" id="ARBA00038211"/>
    </source>
</evidence>
<dbReference type="Proteomes" id="UP000827284">
    <property type="component" value="Unassembled WGS sequence"/>
</dbReference>
<reference evidence="4" key="2">
    <citation type="journal article" date="2022" name="Microbiol. Resour. Announc.">
        <title>Whole-Genome Sequence of Entomortierella parvispora E1425, a Mucoromycotan Fungus Associated with Burkholderiaceae-Related Endosymbiotic Bacteria.</title>
        <authorList>
            <person name="Herlambang A."/>
            <person name="Guo Y."/>
            <person name="Takashima Y."/>
            <person name="Narisawa K."/>
            <person name="Ohta H."/>
            <person name="Nishizawa T."/>
        </authorList>
    </citation>
    <scope>NUCLEOTIDE SEQUENCE</scope>
    <source>
        <strain evidence="4">E1425</strain>
    </source>
</reference>
<dbReference type="GO" id="GO:0006646">
    <property type="term" value="P:phosphatidylethanolamine biosynthetic process"/>
    <property type="evidence" value="ECO:0007669"/>
    <property type="project" value="TreeGrafter"/>
</dbReference>
<keyword evidence="4" id="KW-0418">Kinase</keyword>
<comment type="caution">
    <text evidence="4">The sequence shown here is derived from an EMBL/GenBank/DDBJ whole genome shotgun (WGS) entry which is preliminary data.</text>
</comment>
<name>A0A9P3LTQ4_9FUNG</name>
<dbReference type="CDD" id="cd05157">
    <property type="entry name" value="ETNK_euk"/>
    <property type="match status" value="1"/>
</dbReference>
<dbReference type="Gene3D" id="3.30.200.20">
    <property type="entry name" value="Phosphorylase Kinase, domain 1"/>
    <property type="match status" value="1"/>
</dbReference>